<keyword evidence="3" id="KW-1185">Reference proteome</keyword>
<accession>A0A0E0FYN6</accession>
<feature type="region of interest" description="Disordered" evidence="1">
    <location>
        <begin position="67"/>
        <end position="106"/>
    </location>
</feature>
<feature type="compositionally biased region" description="Polar residues" evidence="1">
    <location>
        <begin position="189"/>
        <end position="203"/>
    </location>
</feature>
<reference evidence="2" key="1">
    <citation type="submission" date="2015-04" db="UniProtKB">
        <authorList>
            <consortium name="EnsemblPlants"/>
        </authorList>
    </citation>
    <scope>IDENTIFICATION</scope>
    <source>
        <strain evidence="2">SL10</strain>
    </source>
</reference>
<proteinExistence type="predicted"/>
<reference evidence="2" key="2">
    <citation type="submission" date="2018-04" db="EMBL/GenBank/DDBJ databases">
        <title>OnivRS2 (Oryza nivara Reference Sequence Version 2).</title>
        <authorList>
            <person name="Zhang J."/>
            <person name="Kudrna D."/>
            <person name="Lee S."/>
            <person name="Talag J."/>
            <person name="Rajasekar S."/>
            <person name="Welchert J."/>
            <person name="Hsing Y.-I."/>
            <person name="Wing R.A."/>
        </authorList>
    </citation>
    <scope>NUCLEOTIDE SEQUENCE [LARGE SCALE GENOMIC DNA]</scope>
</reference>
<organism evidence="2">
    <name type="scientific">Oryza nivara</name>
    <name type="common">Indian wild rice</name>
    <name type="synonym">Oryza sativa f. spontanea</name>
    <dbReference type="NCBI Taxonomy" id="4536"/>
    <lineage>
        <taxon>Eukaryota</taxon>
        <taxon>Viridiplantae</taxon>
        <taxon>Streptophyta</taxon>
        <taxon>Embryophyta</taxon>
        <taxon>Tracheophyta</taxon>
        <taxon>Spermatophyta</taxon>
        <taxon>Magnoliopsida</taxon>
        <taxon>Liliopsida</taxon>
        <taxon>Poales</taxon>
        <taxon>Poaceae</taxon>
        <taxon>BOP clade</taxon>
        <taxon>Oryzoideae</taxon>
        <taxon>Oryzeae</taxon>
        <taxon>Oryzinae</taxon>
        <taxon>Oryza</taxon>
    </lineage>
</organism>
<dbReference type="EnsemblPlants" id="ONIVA01G49650.1">
    <property type="protein sequence ID" value="ONIVA01G49650.1"/>
    <property type="gene ID" value="ONIVA01G49650"/>
</dbReference>
<name>A0A0E0FYN6_ORYNI</name>
<dbReference type="Proteomes" id="UP000006591">
    <property type="component" value="Chromosome 1"/>
</dbReference>
<sequence length="226" mass="24183">MLAPLRRIHFAHLPFLFPLNQATTTPLFTTGDKLFYSPFRPHPSSSLPSTTLPGCASLGNTNLRRRRSLPATGAPPPHSASPLSSLGSLRERKEEEEKEKERLTATKKPPVETLRLPWGRSRFTIPDVEPLVVKPGKTQTQGRSAAPDTPRLDAYNGRSSLFPRPLQHAAQLVLELCVILTTPPPLTIVGSSLSPEPATTCSAESPRGVVATSRSSAAAEGDGGGG</sequence>
<evidence type="ECO:0000313" key="3">
    <source>
        <dbReference type="Proteomes" id="UP000006591"/>
    </source>
</evidence>
<dbReference type="Gramene" id="ONIVA01G49650.1">
    <property type="protein sequence ID" value="ONIVA01G49650.1"/>
    <property type="gene ID" value="ONIVA01G49650"/>
</dbReference>
<protein>
    <submittedName>
        <fullName evidence="2">Uncharacterized protein</fullName>
    </submittedName>
</protein>
<feature type="compositionally biased region" description="Basic and acidic residues" evidence="1">
    <location>
        <begin position="89"/>
        <end position="104"/>
    </location>
</feature>
<feature type="region of interest" description="Disordered" evidence="1">
    <location>
        <begin position="189"/>
        <end position="226"/>
    </location>
</feature>
<evidence type="ECO:0000313" key="2">
    <source>
        <dbReference type="EnsemblPlants" id="ONIVA01G49650.1"/>
    </source>
</evidence>
<dbReference type="HOGENOM" id="CLU_1226486_0_0_1"/>
<dbReference type="AlphaFoldDB" id="A0A0E0FYN6"/>
<evidence type="ECO:0000256" key="1">
    <source>
        <dbReference type="SAM" id="MobiDB-lite"/>
    </source>
</evidence>